<dbReference type="Proteomes" id="UP000265520">
    <property type="component" value="Unassembled WGS sequence"/>
</dbReference>
<comment type="caution">
    <text evidence="1">The sequence shown here is derived from an EMBL/GenBank/DDBJ whole genome shotgun (WGS) entry which is preliminary data.</text>
</comment>
<keyword evidence="2" id="KW-1185">Reference proteome</keyword>
<protein>
    <submittedName>
        <fullName evidence="1">Uncharacterized protein</fullName>
    </submittedName>
</protein>
<name>A0A392QIL9_9FABA</name>
<reference evidence="1 2" key="1">
    <citation type="journal article" date="2018" name="Front. Plant Sci.">
        <title>Red Clover (Trifolium pratense) and Zigzag Clover (T. medium) - A Picture of Genomic Similarities and Differences.</title>
        <authorList>
            <person name="Dluhosova J."/>
            <person name="Istvanek J."/>
            <person name="Nedelnik J."/>
            <person name="Repkova J."/>
        </authorList>
    </citation>
    <scope>NUCLEOTIDE SEQUENCE [LARGE SCALE GENOMIC DNA]</scope>
    <source>
        <strain evidence="2">cv. 10/8</strain>
        <tissue evidence="1">Leaf</tissue>
    </source>
</reference>
<evidence type="ECO:0000313" key="1">
    <source>
        <dbReference type="EMBL" id="MCI23145.1"/>
    </source>
</evidence>
<dbReference type="AlphaFoldDB" id="A0A392QIL9"/>
<sequence length="50" mass="5458">MWNIGGDEWNLSDGAGILEVASLSFDEPDMEVVLFTDDGEGNRDIDTVIV</sequence>
<evidence type="ECO:0000313" key="2">
    <source>
        <dbReference type="Proteomes" id="UP000265520"/>
    </source>
</evidence>
<accession>A0A392QIL9</accession>
<dbReference type="EMBL" id="LXQA010134399">
    <property type="protein sequence ID" value="MCI23145.1"/>
    <property type="molecule type" value="Genomic_DNA"/>
</dbReference>
<proteinExistence type="predicted"/>
<organism evidence="1 2">
    <name type="scientific">Trifolium medium</name>
    <dbReference type="NCBI Taxonomy" id="97028"/>
    <lineage>
        <taxon>Eukaryota</taxon>
        <taxon>Viridiplantae</taxon>
        <taxon>Streptophyta</taxon>
        <taxon>Embryophyta</taxon>
        <taxon>Tracheophyta</taxon>
        <taxon>Spermatophyta</taxon>
        <taxon>Magnoliopsida</taxon>
        <taxon>eudicotyledons</taxon>
        <taxon>Gunneridae</taxon>
        <taxon>Pentapetalae</taxon>
        <taxon>rosids</taxon>
        <taxon>fabids</taxon>
        <taxon>Fabales</taxon>
        <taxon>Fabaceae</taxon>
        <taxon>Papilionoideae</taxon>
        <taxon>50 kb inversion clade</taxon>
        <taxon>NPAAA clade</taxon>
        <taxon>Hologalegina</taxon>
        <taxon>IRL clade</taxon>
        <taxon>Trifolieae</taxon>
        <taxon>Trifolium</taxon>
    </lineage>
</organism>